<dbReference type="PANTHER" id="PTHR16166:SF146">
    <property type="entry name" value="VACUOLAR PROTEIN SORTING-ASSOCIATED PROTEIN 13A-LIKE ISOFORM X1"/>
    <property type="match status" value="1"/>
</dbReference>
<feature type="region of interest" description="Disordered" evidence="2">
    <location>
        <begin position="843"/>
        <end position="889"/>
    </location>
</feature>
<feature type="region of interest" description="Disordered" evidence="2">
    <location>
        <begin position="1075"/>
        <end position="1122"/>
    </location>
</feature>
<reference evidence="5" key="1">
    <citation type="submission" date="2022-11" db="UniProtKB">
        <authorList>
            <consortium name="EnsemblMetazoa"/>
        </authorList>
    </citation>
    <scope>IDENTIFICATION</scope>
</reference>
<evidence type="ECO:0000313" key="5">
    <source>
        <dbReference type="EnsemblMetazoa" id="XP_038059496.1"/>
    </source>
</evidence>
<dbReference type="InterPro" id="IPR026854">
    <property type="entry name" value="VPS13_N"/>
</dbReference>
<dbReference type="EnsemblMetazoa" id="XM_038203568.1">
    <property type="protein sequence ID" value="XP_038059496.1"/>
    <property type="gene ID" value="LOC119730587"/>
</dbReference>
<evidence type="ECO:0000259" key="4">
    <source>
        <dbReference type="Pfam" id="PF25033"/>
    </source>
</evidence>
<feature type="region of interest" description="Disordered" evidence="2">
    <location>
        <begin position="1214"/>
        <end position="1245"/>
    </location>
</feature>
<evidence type="ECO:0000256" key="2">
    <source>
        <dbReference type="SAM" id="MobiDB-lite"/>
    </source>
</evidence>
<keyword evidence="1" id="KW-0813">Transport</keyword>
<dbReference type="OMA" id="KKPRESW"/>
<dbReference type="GeneID" id="119730587"/>
<accession>A0A914A7T9</accession>
<feature type="compositionally biased region" description="Low complexity" evidence="2">
    <location>
        <begin position="941"/>
        <end position="952"/>
    </location>
</feature>
<evidence type="ECO:0000313" key="6">
    <source>
        <dbReference type="Proteomes" id="UP000887568"/>
    </source>
</evidence>
<dbReference type="PANTHER" id="PTHR16166">
    <property type="entry name" value="VACUOLAR PROTEIN SORTING-ASSOCIATED PROTEIN VPS13"/>
    <property type="match status" value="1"/>
</dbReference>
<feature type="domain" description="VPS13-like middle region" evidence="4">
    <location>
        <begin position="1249"/>
        <end position="1449"/>
    </location>
</feature>
<evidence type="ECO:0000256" key="1">
    <source>
        <dbReference type="ARBA" id="ARBA00022448"/>
    </source>
</evidence>
<dbReference type="GO" id="GO:0006623">
    <property type="term" value="P:protein targeting to vacuole"/>
    <property type="evidence" value="ECO:0007669"/>
    <property type="project" value="TreeGrafter"/>
</dbReference>
<proteinExistence type="predicted"/>
<feature type="compositionally biased region" description="Acidic residues" evidence="2">
    <location>
        <begin position="869"/>
        <end position="880"/>
    </location>
</feature>
<feature type="domain" description="Chorein N-terminal" evidence="3">
    <location>
        <begin position="2"/>
        <end position="927"/>
    </location>
</feature>
<dbReference type="Proteomes" id="UP000887568">
    <property type="component" value="Unplaced"/>
</dbReference>
<organism evidence="5 6">
    <name type="scientific">Patiria miniata</name>
    <name type="common">Bat star</name>
    <name type="synonym">Asterina miniata</name>
    <dbReference type="NCBI Taxonomy" id="46514"/>
    <lineage>
        <taxon>Eukaryota</taxon>
        <taxon>Metazoa</taxon>
        <taxon>Echinodermata</taxon>
        <taxon>Eleutherozoa</taxon>
        <taxon>Asterozoa</taxon>
        <taxon>Asteroidea</taxon>
        <taxon>Valvatacea</taxon>
        <taxon>Valvatida</taxon>
        <taxon>Asterinidae</taxon>
        <taxon>Patiria</taxon>
    </lineage>
</organism>
<evidence type="ECO:0000259" key="3">
    <source>
        <dbReference type="Pfam" id="PF12624"/>
    </source>
</evidence>
<sequence length="1538" mass="171373">MVLESIIASLLNKYLGKYVQNLDSENLNLGIFSGSLELTDLELKPEALYELNLPIEVKAGYIGRIIADIQWTSLFSQPLAVNIEDVLILAGPVYDRPYDEARERQLQNAVKRKLLDDLDAANKKHKNKSKEEEAEDLTFTEKLTANIINNIQFHVRNVHVRYEDSTTRPDEPFAFGFTLQRLYAETADETWHAASVDAGATFMRKLAEMNELAVYWNPDCQQLMGQHLTSNAWREMMRNSVTSHKINGESLQFVIDPVTTAARLALDKATAPQYLTPMLMVDILTETVAMTISRQQYLNILDLIEGMKLMEVNQRYRKYRPAVRSAGHAKEWWKYAYNCIVEEHIRPWSAKRLDKHTQLYKEYMDKYREKLRLRENKEDSVQVDKELASLEDNLDVTSIVIGREKVKVQFAKGAPERERIRREKKESEKSWIWGWLGWDSDSEEDTEEDMDEDGIWSQLTEEEQERVIKGIGLDTKAVEHASDLPPEYIQTKLSFALNTCNVVLKNSGITILQSSLHNVQAGFMHRPGSQGFQVLMSTDSVLVEGCSPQHDQLVAILTSEKARSDSISQIFSLDFETNPQRIAADTSLAVTTEPVDITYHEHTVSELIAFLTVPNLDVEALKTAAATQLQELAKAGKQGLLHAIENHKTIQIDVDMKSPNIIIPEFGSLDKGGHLLVIDLGSLRVNSDLQSSLADRMNVAPGDATPTEIEARLYDKFVVRLDDIQVLLVHSGDDWHEAITQKESDYHLIPSMGLQLNVFNSVKPDYKALPQQKIEAVLPSLKLKVSDKKLNTILKFAHNLPLPSSRVTETGPPRGVILAMDPRHIKRETTFFALRRIKRAARRKSGRGVARMKRDEMDSGPPAETLGADGDDSSSPDSDDFYSASDHSDTTLQQWAAESPVPSFDDNDSHSNRTSILIRFAIREMVLSVSKTQNPPPSSIPPAASSPDTPDTSDTEYLSLRIDSMCIDVAISTYGLAVQLGLKGVRIIDKFHMGHDGMYLHLLSSASKSDLVSVLYRKVDIACPDFVAYYNAMEQAAVAKVTALNVVFHRTAALVLKDFLQELMDSFKNSGLGEAASTQLDGTTTESSPSAPTEPKSTQEIPDKPPPTTSPTDQGPKPTEPRSTTKFFALAKLDYLCLSLCDVSDFLANIFIRDLEVSASDRASRTTLRARLRDFSIEDPVDNSVYSKILCLQDQTAFDVKFGIFKKLSVTRPKAPPKAASSFSESDGVTSSPTGPSTRPVPAPDPVHIDYSLRFRGGRIQAVLMGQFIKNVTTFFQPFIKQEEIMQASESSRVAVQKKMKDLSDEGIKISWYVNIRAPVLFIPQSPQSTSCLVAHLGDLMLSNHFEEVEVEGADSKSLIDHMSLQLNSIEFSRGLVQPNQVLGIHRLLIEPLTLRVHLKWAVSPVHESITPLDISIILDHIEVNIGEQDLMIILAVINDNLLYSEDAHSLEAPTITVEVHSPVPPGAETLPDEPVTPTPGKSTTVVDAAKKSAVHAEFVLQGVHITLFTNEPRLRPSSQAHGLIKIDESSQAATPGD</sequence>
<feature type="region of interest" description="Disordered" evidence="2">
    <location>
        <begin position="1519"/>
        <end position="1538"/>
    </location>
</feature>
<dbReference type="OrthoDB" id="428159at2759"/>
<feature type="compositionally biased region" description="Polar residues" evidence="2">
    <location>
        <begin position="1221"/>
        <end position="1237"/>
    </location>
</feature>
<evidence type="ECO:0008006" key="7">
    <source>
        <dbReference type="Google" id="ProtNLM"/>
    </source>
</evidence>
<keyword evidence="6" id="KW-1185">Reference proteome</keyword>
<feature type="region of interest" description="Disordered" evidence="2">
    <location>
        <begin position="931"/>
        <end position="954"/>
    </location>
</feature>
<protein>
    <recommendedName>
        <fullName evidence="7">Vacuolar protein sorting-associated protein 13</fullName>
    </recommendedName>
</protein>
<feature type="compositionally biased region" description="Low complexity" evidence="2">
    <location>
        <begin position="1083"/>
        <end position="1098"/>
    </location>
</feature>
<dbReference type="Pfam" id="PF12624">
    <property type="entry name" value="VPS13_N"/>
    <property type="match status" value="1"/>
</dbReference>
<dbReference type="Pfam" id="PF25033">
    <property type="entry name" value="VPS13_M"/>
    <property type="match status" value="1"/>
</dbReference>
<name>A0A914A7T9_PATMI</name>
<dbReference type="RefSeq" id="XP_038059496.1">
    <property type="nucleotide sequence ID" value="XM_038203568.1"/>
</dbReference>
<dbReference type="InterPro" id="IPR056747">
    <property type="entry name" value="VPS13-like_M"/>
</dbReference>
<dbReference type="GO" id="GO:0045053">
    <property type="term" value="P:protein retention in Golgi apparatus"/>
    <property type="evidence" value="ECO:0007669"/>
    <property type="project" value="TreeGrafter"/>
</dbReference>
<dbReference type="InterPro" id="IPR026847">
    <property type="entry name" value="VPS13"/>
</dbReference>